<sequence length="411" mass="45579">MVNPGAFRGSRWDFLIQEMEGYIKAVEEGCAAEFIADVVRHSLKRYPLSLAHNVEPSPDHLAAVDNHMPDPEVVMPDEDELSFVEYEKVQLKFAEDQRNLKFRAEQIRHWLRYQYVKQNDMSAKDTGADNPWTILLHCLTGVGLSKPRKPQAFALWYKANTADVNDAWKAHMETMNGSGCAILPGQRAAGFHSFKSKTYNKLLGAEKKSWEDLAAEEHEVAMKDFEDKLNAPISQEPKDLQSCLERLPSIVKPLIDIIVEETGCPVSIYVGGPQPADGGCLHIASFHGGKTLGMVKQNFIEAEQANMKHYILPVYSNFLKRCFTVDMCRAQALPSDTPTLESIGFASDGDGITLHTIDGDLYNSAGGKELISANQSTMTAKATQPTVTAMKKTTTKATKAWEAPVKKSSEV</sequence>
<protein>
    <submittedName>
        <fullName evidence="1">Uncharacterized protein</fullName>
    </submittedName>
</protein>
<dbReference type="OrthoDB" id="3033067at2759"/>
<dbReference type="EMBL" id="KZ293704">
    <property type="protein sequence ID" value="PBK83698.1"/>
    <property type="molecule type" value="Genomic_DNA"/>
</dbReference>
<proteinExistence type="predicted"/>
<dbReference type="STRING" id="47427.A0A2H3CYX7"/>
<evidence type="ECO:0000313" key="1">
    <source>
        <dbReference type="EMBL" id="PBK83698.1"/>
    </source>
</evidence>
<name>A0A2H3CYX7_ARMGA</name>
<organism evidence="1 2">
    <name type="scientific">Armillaria gallica</name>
    <name type="common">Bulbous honey fungus</name>
    <name type="synonym">Armillaria bulbosa</name>
    <dbReference type="NCBI Taxonomy" id="47427"/>
    <lineage>
        <taxon>Eukaryota</taxon>
        <taxon>Fungi</taxon>
        <taxon>Dikarya</taxon>
        <taxon>Basidiomycota</taxon>
        <taxon>Agaricomycotina</taxon>
        <taxon>Agaricomycetes</taxon>
        <taxon>Agaricomycetidae</taxon>
        <taxon>Agaricales</taxon>
        <taxon>Marasmiineae</taxon>
        <taxon>Physalacriaceae</taxon>
        <taxon>Armillaria</taxon>
    </lineage>
</organism>
<evidence type="ECO:0000313" key="2">
    <source>
        <dbReference type="Proteomes" id="UP000217790"/>
    </source>
</evidence>
<keyword evidence="2" id="KW-1185">Reference proteome</keyword>
<gene>
    <name evidence="1" type="ORF">ARMGADRAFT_1089138</name>
</gene>
<dbReference type="InParanoid" id="A0A2H3CYX7"/>
<dbReference type="AlphaFoldDB" id="A0A2H3CYX7"/>
<dbReference type="OMA" id="PWTILLH"/>
<reference evidence="2" key="1">
    <citation type="journal article" date="2017" name="Nat. Ecol. Evol.">
        <title>Genome expansion and lineage-specific genetic innovations in the forest pathogenic fungi Armillaria.</title>
        <authorList>
            <person name="Sipos G."/>
            <person name="Prasanna A.N."/>
            <person name="Walter M.C."/>
            <person name="O'Connor E."/>
            <person name="Balint B."/>
            <person name="Krizsan K."/>
            <person name="Kiss B."/>
            <person name="Hess J."/>
            <person name="Varga T."/>
            <person name="Slot J."/>
            <person name="Riley R."/>
            <person name="Boka B."/>
            <person name="Rigling D."/>
            <person name="Barry K."/>
            <person name="Lee J."/>
            <person name="Mihaltcheva S."/>
            <person name="LaButti K."/>
            <person name="Lipzen A."/>
            <person name="Waldron R."/>
            <person name="Moloney N.M."/>
            <person name="Sperisen C."/>
            <person name="Kredics L."/>
            <person name="Vagvoelgyi C."/>
            <person name="Patrignani A."/>
            <person name="Fitzpatrick D."/>
            <person name="Nagy I."/>
            <person name="Doyle S."/>
            <person name="Anderson J.B."/>
            <person name="Grigoriev I.V."/>
            <person name="Gueldener U."/>
            <person name="Muensterkoetter M."/>
            <person name="Nagy L.G."/>
        </authorList>
    </citation>
    <scope>NUCLEOTIDE SEQUENCE [LARGE SCALE GENOMIC DNA]</scope>
    <source>
        <strain evidence="2">Ar21-2</strain>
    </source>
</reference>
<dbReference type="Proteomes" id="UP000217790">
    <property type="component" value="Unassembled WGS sequence"/>
</dbReference>
<accession>A0A2H3CYX7</accession>